<proteinExistence type="predicted"/>
<name>A0A165Q1H2_9AGAM</name>
<gene>
    <name evidence="1" type="ORF">NEOLEDRAFT_1181459</name>
</gene>
<dbReference type="EMBL" id="KV425603">
    <property type="protein sequence ID" value="KZT21789.1"/>
    <property type="molecule type" value="Genomic_DNA"/>
</dbReference>
<accession>A0A165Q1H2</accession>
<organism evidence="1 2">
    <name type="scientific">Neolentinus lepideus HHB14362 ss-1</name>
    <dbReference type="NCBI Taxonomy" id="1314782"/>
    <lineage>
        <taxon>Eukaryota</taxon>
        <taxon>Fungi</taxon>
        <taxon>Dikarya</taxon>
        <taxon>Basidiomycota</taxon>
        <taxon>Agaricomycotina</taxon>
        <taxon>Agaricomycetes</taxon>
        <taxon>Gloeophyllales</taxon>
        <taxon>Gloeophyllaceae</taxon>
        <taxon>Neolentinus</taxon>
    </lineage>
</organism>
<sequence>MLEWGVISHPRASFQVFPIPAPEPVHSVICAINGFTSDNTDALLTAIIDILHILTTHAIICDVLQRYFNWPQDQLDDLANTFAHSITLTRIPLHAPGGISIPQYIMLGD</sequence>
<reference evidence="1 2" key="1">
    <citation type="journal article" date="2016" name="Mol. Biol. Evol.">
        <title>Comparative Genomics of Early-Diverging Mushroom-Forming Fungi Provides Insights into the Origins of Lignocellulose Decay Capabilities.</title>
        <authorList>
            <person name="Nagy L.G."/>
            <person name="Riley R."/>
            <person name="Tritt A."/>
            <person name="Adam C."/>
            <person name="Daum C."/>
            <person name="Floudas D."/>
            <person name="Sun H."/>
            <person name="Yadav J.S."/>
            <person name="Pangilinan J."/>
            <person name="Larsson K.H."/>
            <person name="Matsuura K."/>
            <person name="Barry K."/>
            <person name="Labutti K."/>
            <person name="Kuo R."/>
            <person name="Ohm R.A."/>
            <person name="Bhattacharya S.S."/>
            <person name="Shirouzu T."/>
            <person name="Yoshinaga Y."/>
            <person name="Martin F.M."/>
            <person name="Grigoriev I.V."/>
            <person name="Hibbett D.S."/>
        </authorList>
    </citation>
    <scope>NUCLEOTIDE SEQUENCE [LARGE SCALE GENOMIC DNA]</scope>
    <source>
        <strain evidence="1 2">HHB14362 ss-1</strain>
    </source>
</reference>
<dbReference type="Proteomes" id="UP000076761">
    <property type="component" value="Unassembled WGS sequence"/>
</dbReference>
<dbReference type="OrthoDB" id="3230575at2759"/>
<protein>
    <submittedName>
        <fullName evidence="1">Uncharacterized protein</fullName>
    </submittedName>
</protein>
<evidence type="ECO:0000313" key="1">
    <source>
        <dbReference type="EMBL" id="KZT21789.1"/>
    </source>
</evidence>
<keyword evidence="2" id="KW-1185">Reference proteome</keyword>
<dbReference type="InParanoid" id="A0A165Q1H2"/>
<dbReference type="AlphaFoldDB" id="A0A165Q1H2"/>
<evidence type="ECO:0000313" key="2">
    <source>
        <dbReference type="Proteomes" id="UP000076761"/>
    </source>
</evidence>